<reference evidence="6" key="1">
    <citation type="submission" date="2015-05" db="UniProtKB">
        <authorList>
            <consortium name="EnsemblMetazoa"/>
        </authorList>
    </citation>
    <scope>IDENTIFICATION</scope>
</reference>
<dbReference type="EnsemblMetazoa" id="RPRC001517-RA">
    <property type="protein sequence ID" value="RPRC001517-PA"/>
    <property type="gene ID" value="RPRC001517"/>
</dbReference>
<proteinExistence type="predicted"/>
<evidence type="ECO:0000313" key="6">
    <source>
        <dbReference type="EnsemblMetazoa" id="RPRC001517-PA"/>
    </source>
</evidence>
<evidence type="ECO:0000256" key="2">
    <source>
        <dbReference type="ARBA" id="ARBA00022737"/>
    </source>
</evidence>
<dbReference type="OMA" id="DHERAYC"/>
<dbReference type="EMBL" id="ACPB03006860">
    <property type="status" value="NOT_ANNOTATED_CDS"/>
    <property type="molecule type" value="Genomic_DNA"/>
</dbReference>
<dbReference type="Gene3D" id="3.30.160.60">
    <property type="entry name" value="Classic Zinc Finger"/>
    <property type="match status" value="2"/>
</dbReference>
<protein>
    <recommendedName>
        <fullName evidence="5">C2H2-type domain-containing protein</fullName>
    </recommendedName>
</protein>
<name>T1HBV5_RHOPR</name>
<dbReference type="Pfam" id="PF00096">
    <property type="entry name" value="zf-C2H2"/>
    <property type="match status" value="3"/>
</dbReference>
<dbReference type="InterPro" id="IPR036236">
    <property type="entry name" value="Znf_C2H2_sf"/>
</dbReference>
<feature type="domain" description="C2H2-type" evidence="5">
    <location>
        <begin position="146"/>
        <end position="174"/>
    </location>
</feature>
<organism evidence="6 7">
    <name type="scientific">Rhodnius prolixus</name>
    <name type="common">Triatomid bug</name>
    <dbReference type="NCBI Taxonomy" id="13249"/>
    <lineage>
        <taxon>Eukaryota</taxon>
        <taxon>Metazoa</taxon>
        <taxon>Ecdysozoa</taxon>
        <taxon>Arthropoda</taxon>
        <taxon>Hexapoda</taxon>
        <taxon>Insecta</taxon>
        <taxon>Pterygota</taxon>
        <taxon>Neoptera</taxon>
        <taxon>Paraneoptera</taxon>
        <taxon>Hemiptera</taxon>
        <taxon>Heteroptera</taxon>
        <taxon>Panheteroptera</taxon>
        <taxon>Cimicomorpha</taxon>
        <taxon>Reduviidae</taxon>
        <taxon>Triatominae</taxon>
        <taxon>Rhodnius</taxon>
    </lineage>
</organism>
<dbReference type="GO" id="GO:0008270">
    <property type="term" value="F:zinc ion binding"/>
    <property type="evidence" value="ECO:0007669"/>
    <property type="project" value="UniProtKB-KW"/>
</dbReference>
<dbReference type="STRING" id="13249.T1HBV5"/>
<evidence type="ECO:0000256" key="1">
    <source>
        <dbReference type="ARBA" id="ARBA00022723"/>
    </source>
</evidence>
<feature type="domain" description="C2H2-type" evidence="5">
    <location>
        <begin position="24"/>
        <end position="51"/>
    </location>
</feature>
<dbReference type="PROSITE" id="PS50157">
    <property type="entry name" value="ZINC_FINGER_C2H2_2"/>
    <property type="match status" value="4"/>
</dbReference>
<dbReference type="HOGENOM" id="CLU_002678_42_0_1"/>
<dbReference type="PANTHER" id="PTHR23234">
    <property type="entry name" value="ZNF44 PROTEIN"/>
    <property type="match status" value="1"/>
</dbReference>
<dbReference type="FunFam" id="3.30.160.60:FF:000100">
    <property type="entry name" value="Zinc finger 45-like"/>
    <property type="match status" value="1"/>
</dbReference>
<keyword evidence="4" id="KW-0862">Zinc</keyword>
<dbReference type="eggNOG" id="KOG1721">
    <property type="taxonomic scope" value="Eukaryota"/>
</dbReference>
<dbReference type="Proteomes" id="UP000015103">
    <property type="component" value="Unassembled WGS sequence"/>
</dbReference>
<dbReference type="InterPro" id="IPR050758">
    <property type="entry name" value="Znf_C2H2-type"/>
</dbReference>
<evidence type="ECO:0000256" key="4">
    <source>
        <dbReference type="ARBA" id="ARBA00022833"/>
    </source>
</evidence>
<keyword evidence="1" id="KW-0479">Metal-binding</keyword>
<accession>T1HBV5</accession>
<feature type="domain" description="C2H2-type" evidence="5">
    <location>
        <begin position="76"/>
        <end position="104"/>
    </location>
</feature>
<keyword evidence="3" id="KW-0863">Zinc-finger</keyword>
<dbReference type="VEuPathDB" id="VectorBase:RPRC001517"/>
<dbReference type="SUPFAM" id="SSF57667">
    <property type="entry name" value="beta-beta-alpha zinc fingers"/>
    <property type="match status" value="3"/>
</dbReference>
<dbReference type="InParanoid" id="T1HBV5"/>
<dbReference type="PROSITE" id="PS00028">
    <property type="entry name" value="ZINC_FINGER_C2H2_1"/>
    <property type="match status" value="1"/>
</dbReference>
<dbReference type="AlphaFoldDB" id="T1HBV5"/>
<evidence type="ECO:0000259" key="5">
    <source>
        <dbReference type="PROSITE" id="PS50157"/>
    </source>
</evidence>
<keyword evidence="2" id="KW-0677">Repeat</keyword>
<dbReference type="PANTHER" id="PTHR23234:SF10">
    <property type="entry name" value="RIKEN CDNA 6720489N17 GENE-RELATED"/>
    <property type="match status" value="1"/>
</dbReference>
<evidence type="ECO:0000313" key="7">
    <source>
        <dbReference type="Proteomes" id="UP000015103"/>
    </source>
</evidence>
<keyword evidence="7" id="KW-1185">Reference proteome</keyword>
<feature type="domain" description="C2H2-type" evidence="5">
    <location>
        <begin position="117"/>
        <end position="144"/>
    </location>
</feature>
<evidence type="ECO:0000256" key="3">
    <source>
        <dbReference type="ARBA" id="ARBA00022771"/>
    </source>
</evidence>
<sequence length="182" mass="21620">MERVVNCTRTLEDVVEAAANNKAYHCGRCGKSYHYYSGLYRHTKYECGIEPQFESLFSRILETKQENSDHHQTARSFCIDCGKNYKNRRHLLRHQKWECGGERTFRCNICDYDKTSTTCSNCGKTYKNRTSMLRHRRLECGVEPRFHCELCGKSFKRKEHLQTHVVLVHASKIHRYYIDQRI</sequence>
<dbReference type="SMART" id="SM00355">
    <property type="entry name" value="ZnF_C2H2"/>
    <property type="match status" value="4"/>
</dbReference>
<dbReference type="InterPro" id="IPR013087">
    <property type="entry name" value="Znf_C2H2_type"/>
</dbReference>